<dbReference type="PRINTS" id="PR00364">
    <property type="entry name" value="DISEASERSIST"/>
</dbReference>
<name>A0A392NML4_9FABA</name>
<dbReference type="GO" id="GO:0043531">
    <property type="term" value="F:ADP binding"/>
    <property type="evidence" value="ECO:0007669"/>
    <property type="project" value="InterPro"/>
</dbReference>
<protein>
    <submittedName>
        <fullName evidence="2">NBS-containing resistance-like protein</fullName>
    </submittedName>
</protein>
<dbReference type="Proteomes" id="UP000265520">
    <property type="component" value="Unassembled WGS sequence"/>
</dbReference>
<dbReference type="InterPro" id="IPR002182">
    <property type="entry name" value="NB-ARC"/>
</dbReference>
<evidence type="ECO:0000313" key="2">
    <source>
        <dbReference type="EMBL" id="MCH99704.1"/>
    </source>
</evidence>
<evidence type="ECO:0000313" key="3">
    <source>
        <dbReference type="Proteomes" id="UP000265520"/>
    </source>
</evidence>
<dbReference type="InterPro" id="IPR027417">
    <property type="entry name" value="P-loop_NTPase"/>
</dbReference>
<dbReference type="PANTHER" id="PTHR11017:SF560">
    <property type="entry name" value="RESISTANCE PROTEIN (TIR-NBS-LRR CLASS), PUTATIVE-RELATED"/>
    <property type="match status" value="1"/>
</dbReference>
<dbReference type="SUPFAM" id="SSF52540">
    <property type="entry name" value="P-loop containing nucleoside triphosphate hydrolases"/>
    <property type="match status" value="1"/>
</dbReference>
<sequence length="230" mass="26325">MGGIGKSTIAKVVYNNLCYEFEEQSFLANIREVWEKDSGRIGLQEQLLSDILKTRKIKVHSLEWGKAMIKERLCTKRALVVLDDVSEFEQFSALCGNRNGIGPDSIIIITTRDVRLLDILGVDFIYEADGLDLDESLELFSWHAFREGSPTKGFLILSRDVVAYCGGLPLALEVLGSYLFKRRKQEWHSVLSKLKKIPNDQIHDKLKISFDGLRDRMEKDIFLDICCFFI</sequence>
<dbReference type="InterPro" id="IPR042197">
    <property type="entry name" value="Apaf_helical"/>
</dbReference>
<dbReference type="GO" id="GO:0006952">
    <property type="term" value="P:defense response"/>
    <property type="evidence" value="ECO:0007669"/>
    <property type="project" value="InterPro"/>
</dbReference>
<feature type="domain" description="NB-ARC" evidence="1">
    <location>
        <begin position="1"/>
        <end position="146"/>
    </location>
</feature>
<dbReference type="Gene3D" id="3.40.50.300">
    <property type="entry name" value="P-loop containing nucleotide triphosphate hydrolases"/>
    <property type="match status" value="1"/>
</dbReference>
<dbReference type="EMBL" id="LXQA010041078">
    <property type="protein sequence ID" value="MCH99704.1"/>
    <property type="molecule type" value="Genomic_DNA"/>
</dbReference>
<evidence type="ECO:0000259" key="1">
    <source>
        <dbReference type="Pfam" id="PF00931"/>
    </source>
</evidence>
<dbReference type="Pfam" id="PF00931">
    <property type="entry name" value="NB-ARC"/>
    <property type="match status" value="1"/>
</dbReference>
<keyword evidence="3" id="KW-1185">Reference proteome</keyword>
<organism evidence="2 3">
    <name type="scientific">Trifolium medium</name>
    <dbReference type="NCBI Taxonomy" id="97028"/>
    <lineage>
        <taxon>Eukaryota</taxon>
        <taxon>Viridiplantae</taxon>
        <taxon>Streptophyta</taxon>
        <taxon>Embryophyta</taxon>
        <taxon>Tracheophyta</taxon>
        <taxon>Spermatophyta</taxon>
        <taxon>Magnoliopsida</taxon>
        <taxon>eudicotyledons</taxon>
        <taxon>Gunneridae</taxon>
        <taxon>Pentapetalae</taxon>
        <taxon>rosids</taxon>
        <taxon>fabids</taxon>
        <taxon>Fabales</taxon>
        <taxon>Fabaceae</taxon>
        <taxon>Papilionoideae</taxon>
        <taxon>50 kb inversion clade</taxon>
        <taxon>NPAAA clade</taxon>
        <taxon>Hologalegina</taxon>
        <taxon>IRL clade</taxon>
        <taxon>Trifolieae</taxon>
        <taxon>Trifolium</taxon>
    </lineage>
</organism>
<accession>A0A392NML4</accession>
<dbReference type="Gene3D" id="1.10.8.430">
    <property type="entry name" value="Helical domain of apoptotic protease-activating factors"/>
    <property type="match status" value="1"/>
</dbReference>
<comment type="caution">
    <text evidence="2">The sequence shown here is derived from an EMBL/GenBank/DDBJ whole genome shotgun (WGS) entry which is preliminary data.</text>
</comment>
<dbReference type="InterPro" id="IPR044974">
    <property type="entry name" value="Disease_R_plants"/>
</dbReference>
<dbReference type="PANTHER" id="PTHR11017">
    <property type="entry name" value="LEUCINE-RICH REPEAT-CONTAINING PROTEIN"/>
    <property type="match status" value="1"/>
</dbReference>
<dbReference type="AlphaFoldDB" id="A0A392NML4"/>
<reference evidence="2 3" key="1">
    <citation type="journal article" date="2018" name="Front. Plant Sci.">
        <title>Red Clover (Trifolium pratense) and Zigzag Clover (T. medium) - A Picture of Genomic Similarities and Differences.</title>
        <authorList>
            <person name="Dluhosova J."/>
            <person name="Istvanek J."/>
            <person name="Nedelnik J."/>
            <person name="Repkova J."/>
        </authorList>
    </citation>
    <scope>NUCLEOTIDE SEQUENCE [LARGE SCALE GENOMIC DNA]</scope>
    <source>
        <strain evidence="3">cv. 10/8</strain>
        <tissue evidence="2">Leaf</tissue>
    </source>
</reference>
<feature type="non-terminal residue" evidence="2">
    <location>
        <position position="230"/>
    </location>
</feature>
<proteinExistence type="predicted"/>